<feature type="active site" description="Nucleophile" evidence="11">
    <location>
        <position position="220"/>
    </location>
</feature>
<dbReference type="FunFam" id="3.60.20.30:FF:000003">
    <property type="entry name" value="N(4)-(Beta-N-acetylglucosaminyl)-L-asparaginase isoform X1"/>
    <property type="match status" value="1"/>
</dbReference>
<feature type="binding site" evidence="12">
    <location>
        <begin position="271"/>
        <end position="274"/>
    </location>
    <ligand>
        <name>substrate</name>
    </ligand>
</feature>
<sequence>MGIFKISTLCLKGKRRKKNLQPLTQPLLFWHMGDGLNLPLVINTWAFTNGTAKAWNVISKEGRSALDAVEEGCSQCEIEQCDHTVGYGGSPDENGETTLDAMIMDGVTHNVGAVGALRRVKSAISVARKVLEHTEHTLLVGDQATQFALSTGFKEENLSTDFSLSLWKQWKLNNCQPNYWMNVVPDPKTSCGPYKVLPFVDKSGTTNINPSKFGIDNHDTIGMIVIDGNGRIAGGTSSNGAKFKIPGRVGDSPIAGAGCYVDQDVGGAAATGDGDVMMRFVPSYNTVENMRHGMSPADAAQDSIKRIIAKYPTFSGAIIAAKMNGEYGAACHGMEKFPFSVANPKFGNVTVLSVPCL</sequence>
<dbReference type="GO" id="GO:0008233">
    <property type="term" value="F:peptidase activity"/>
    <property type="evidence" value="ECO:0007669"/>
    <property type="project" value="UniProtKB-KW"/>
</dbReference>
<dbReference type="SUPFAM" id="SSF56235">
    <property type="entry name" value="N-terminal nucleophile aminohydrolases (Ntn hydrolases)"/>
    <property type="match status" value="1"/>
</dbReference>
<evidence type="ECO:0000256" key="12">
    <source>
        <dbReference type="PIRSR" id="PIRSR600246-2"/>
    </source>
</evidence>
<dbReference type="GO" id="GO:0006508">
    <property type="term" value="P:proteolysis"/>
    <property type="evidence" value="ECO:0007669"/>
    <property type="project" value="UniProtKB-KW"/>
</dbReference>
<dbReference type="GO" id="GO:0003948">
    <property type="term" value="F:N4-(beta-N-acetylglucosaminyl)-L-asparaginase activity"/>
    <property type="evidence" value="ECO:0007669"/>
    <property type="project" value="UniProtKB-EC"/>
</dbReference>
<reference evidence="14 15" key="1">
    <citation type="submission" date="2024-04" db="EMBL/GenBank/DDBJ databases">
        <authorList>
            <person name="Rising A."/>
            <person name="Reimegard J."/>
            <person name="Sonavane S."/>
            <person name="Akerstrom W."/>
            <person name="Nylinder S."/>
            <person name="Hedman E."/>
            <person name="Kallberg Y."/>
        </authorList>
    </citation>
    <scope>NUCLEOTIDE SEQUENCE [LARGE SCALE GENOMIC DNA]</scope>
</reference>
<keyword evidence="2" id="KW-0645">Protease</keyword>
<evidence type="ECO:0000256" key="8">
    <source>
        <dbReference type="ARBA" id="ARBA00078726"/>
    </source>
</evidence>
<comment type="caution">
    <text evidence="14">The sequence shown here is derived from an EMBL/GenBank/DDBJ whole genome shotgun (WGS) entry which is preliminary data.</text>
</comment>
<evidence type="ECO:0000256" key="4">
    <source>
        <dbReference type="ARBA" id="ARBA00022813"/>
    </source>
</evidence>
<evidence type="ECO:0000256" key="6">
    <source>
        <dbReference type="ARBA" id="ARBA00053295"/>
    </source>
</evidence>
<evidence type="ECO:0000256" key="3">
    <source>
        <dbReference type="ARBA" id="ARBA00022801"/>
    </source>
</evidence>
<dbReference type="Pfam" id="PF01112">
    <property type="entry name" value="Asparaginase_2"/>
    <property type="match status" value="1"/>
</dbReference>
<gene>
    <name evidence="14" type="ORF">LARSCL_LOCUS10626</name>
</gene>
<dbReference type="Gene3D" id="3.60.20.30">
    <property type="entry name" value="(Glycosyl)asparaginase"/>
    <property type="match status" value="1"/>
</dbReference>
<comment type="similarity">
    <text evidence="1">Belongs to the Ntn-hydrolase family.</text>
</comment>
<protein>
    <recommendedName>
        <fullName evidence="7">N(4)-(beta-N-acetylglucosaminyl)-L-asparaginase</fullName>
        <ecNumber evidence="7">3.5.1.26</ecNumber>
    </recommendedName>
    <alternativeName>
        <fullName evidence="9">Aspartylglucosaminidase</fullName>
    </alternativeName>
    <alternativeName>
        <fullName evidence="8">Glycosylasparaginase</fullName>
    </alternativeName>
    <alternativeName>
        <fullName evidence="10">N4-(N-acetyl-beta-glucosaminyl)-L-asparagine amidase</fullName>
    </alternativeName>
</protein>
<evidence type="ECO:0000256" key="13">
    <source>
        <dbReference type="PIRSR" id="PIRSR600246-3"/>
    </source>
</evidence>
<dbReference type="InterPro" id="IPR000246">
    <property type="entry name" value="Peptidase_T2"/>
</dbReference>
<comment type="catalytic activity">
    <reaction evidence="5">
        <text>N(4)-(beta-N-acetyl-D-glucosaminyl)-L-asparagine + H2O = N-acetyl-beta-D-glucosaminylamine + L-aspartate + H(+)</text>
        <dbReference type="Rhea" id="RHEA:11544"/>
        <dbReference type="ChEBI" id="CHEBI:15377"/>
        <dbReference type="ChEBI" id="CHEBI:15378"/>
        <dbReference type="ChEBI" id="CHEBI:15947"/>
        <dbReference type="ChEBI" id="CHEBI:29991"/>
        <dbReference type="ChEBI" id="CHEBI:58080"/>
        <dbReference type="EC" id="3.5.1.26"/>
    </reaction>
</comment>
<dbReference type="Proteomes" id="UP001497382">
    <property type="component" value="Unassembled WGS sequence"/>
</dbReference>
<dbReference type="InterPro" id="IPR029055">
    <property type="entry name" value="Ntn_hydrolases_N"/>
</dbReference>
<dbReference type="EC" id="3.5.1.26" evidence="7"/>
<evidence type="ECO:0000313" key="14">
    <source>
        <dbReference type="EMBL" id="CAL1279842.1"/>
    </source>
</evidence>
<evidence type="ECO:0000256" key="7">
    <source>
        <dbReference type="ARBA" id="ARBA00066729"/>
    </source>
</evidence>
<dbReference type="GO" id="GO:0005764">
    <property type="term" value="C:lysosome"/>
    <property type="evidence" value="ECO:0007669"/>
    <property type="project" value="TreeGrafter"/>
</dbReference>
<evidence type="ECO:0000256" key="9">
    <source>
        <dbReference type="ARBA" id="ARBA00079301"/>
    </source>
</evidence>
<dbReference type="EMBL" id="CAXIEN010000125">
    <property type="protein sequence ID" value="CAL1279842.1"/>
    <property type="molecule type" value="Genomic_DNA"/>
</dbReference>
<dbReference type="CDD" id="cd04513">
    <property type="entry name" value="Glycosylasparaginase"/>
    <property type="match status" value="1"/>
</dbReference>
<keyword evidence="4" id="KW-0068">Autocatalytic cleavage</keyword>
<name>A0AAV2A821_9ARAC</name>
<evidence type="ECO:0000313" key="15">
    <source>
        <dbReference type="Proteomes" id="UP001497382"/>
    </source>
</evidence>
<accession>A0AAV2A821</accession>
<keyword evidence="3" id="KW-0378">Hydrolase</keyword>
<feature type="binding site" evidence="12">
    <location>
        <begin position="248"/>
        <end position="251"/>
    </location>
    <ligand>
        <name>substrate</name>
    </ligand>
</feature>
<evidence type="ECO:0000256" key="10">
    <source>
        <dbReference type="ARBA" id="ARBA00080645"/>
    </source>
</evidence>
<dbReference type="PANTHER" id="PTHR10188:SF6">
    <property type="entry name" value="N(4)-(BETA-N-ACETYLGLUCOSAMINYL)-L-ASPARAGINASE"/>
    <property type="match status" value="1"/>
</dbReference>
<comment type="function">
    <text evidence="6">Cleaves the GlcNAc-Asn bond which joins oligosaccharides to the peptide of asparagine-linked glycoproteins.</text>
</comment>
<keyword evidence="15" id="KW-1185">Reference proteome</keyword>
<evidence type="ECO:0000256" key="5">
    <source>
        <dbReference type="ARBA" id="ARBA00050421"/>
    </source>
</evidence>
<proteinExistence type="inferred from homology"/>
<feature type="site" description="Cleavage; by autolysis" evidence="13">
    <location>
        <begin position="219"/>
        <end position="220"/>
    </location>
</feature>
<evidence type="ECO:0000256" key="2">
    <source>
        <dbReference type="ARBA" id="ARBA00022670"/>
    </source>
</evidence>
<evidence type="ECO:0000256" key="1">
    <source>
        <dbReference type="ARBA" id="ARBA00010872"/>
    </source>
</evidence>
<evidence type="ECO:0000256" key="11">
    <source>
        <dbReference type="PIRSR" id="PIRSR600246-1"/>
    </source>
</evidence>
<dbReference type="PANTHER" id="PTHR10188">
    <property type="entry name" value="L-ASPARAGINASE"/>
    <property type="match status" value="1"/>
</dbReference>
<dbReference type="AlphaFoldDB" id="A0AAV2A821"/>
<organism evidence="14 15">
    <name type="scientific">Larinioides sclopetarius</name>
    <dbReference type="NCBI Taxonomy" id="280406"/>
    <lineage>
        <taxon>Eukaryota</taxon>
        <taxon>Metazoa</taxon>
        <taxon>Ecdysozoa</taxon>
        <taxon>Arthropoda</taxon>
        <taxon>Chelicerata</taxon>
        <taxon>Arachnida</taxon>
        <taxon>Araneae</taxon>
        <taxon>Araneomorphae</taxon>
        <taxon>Entelegynae</taxon>
        <taxon>Araneoidea</taxon>
        <taxon>Araneidae</taxon>
        <taxon>Larinioides</taxon>
    </lineage>
</organism>